<feature type="compositionally biased region" description="Low complexity" evidence="1">
    <location>
        <begin position="35"/>
        <end position="47"/>
    </location>
</feature>
<name>A0ABW0DBM8_STRFI</name>
<feature type="region of interest" description="Disordered" evidence="1">
    <location>
        <begin position="34"/>
        <end position="72"/>
    </location>
</feature>
<evidence type="ECO:0000256" key="1">
    <source>
        <dbReference type="SAM" id="MobiDB-lite"/>
    </source>
</evidence>
<evidence type="ECO:0000313" key="3">
    <source>
        <dbReference type="Proteomes" id="UP001596156"/>
    </source>
</evidence>
<dbReference type="EMBL" id="JBHSKL010000024">
    <property type="protein sequence ID" value="MFC5226690.1"/>
    <property type="molecule type" value="Genomic_DNA"/>
</dbReference>
<reference evidence="3" key="1">
    <citation type="journal article" date="2019" name="Int. J. Syst. Evol. Microbiol.">
        <title>The Global Catalogue of Microorganisms (GCM) 10K type strain sequencing project: providing services to taxonomists for standard genome sequencing and annotation.</title>
        <authorList>
            <consortium name="The Broad Institute Genomics Platform"/>
            <consortium name="The Broad Institute Genome Sequencing Center for Infectious Disease"/>
            <person name="Wu L."/>
            <person name="Ma J."/>
        </authorList>
    </citation>
    <scope>NUCLEOTIDE SEQUENCE [LARGE SCALE GENOMIC DNA]</scope>
    <source>
        <strain evidence="3">CCM 8479</strain>
    </source>
</reference>
<evidence type="ECO:0000313" key="2">
    <source>
        <dbReference type="EMBL" id="MFC5226690.1"/>
    </source>
</evidence>
<protein>
    <recommendedName>
        <fullName evidence="4">Lipoprotein</fullName>
    </recommendedName>
</protein>
<sequence length="186" mass="18808">MDTALPPVLRGALAAALVSSVVCVGAGCGGDADGARGPRPAPSSSAPAVPPSAPAALSPPEPDTTPTDAVVSPVGSWRVSGISSSVALFGLTVKGNGRVTTIGRPGRGARVSGTDLCFGKLTGGSTGRVSIKCVDTEDLGPGRADVEKFTGRTVTYRNPADGTETLLVTWQDGTRDFFTRTAVDRR</sequence>
<keyword evidence="3" id="KW-1185">Reference proteome</keyword>
<dbReference type="Proteomes" id="UP001596156">
    <property type="component" value="Unassembled WGS sequence"/>
</dbReference>
<dbReference type="RefSeq" id="WP_344645096.1">
    <property type="nucleotide sequence ID" value="NZ_BAAASS010000013.1"/>
</dbReference>
<gene>
    <name evidence="2" type="ORF">ACFPN6_19230</name>
</gene>
<accession>A0ABW0DBM8</accession>
<feature type="compositionally biased region" description="Pro residues" evidence="1">
    <location>
        <begin position="48"/>
        <end position="63"/>
    </location>
</feature>
<proteinExistence type="predicted"/>
<organism evidence="2 3">
    <name type="scientific">Streptomyces fimbriatus</name>
    <dbReference type="NCBI Taxonomy" id="68197"/>
    <lineage>
        <taxon>Bacteria</taxon>
        <taxon>Bacillati</taxon>
        <taxon>Actinomycetota</taxon>
        <taxon>Actinomycetes</taxon>
        <taxon>Kitasatosporales</taxon>
        <taxon>Streptomycetaceae</taxon>
        <taxon>Streptomyces</taxon>
    </lineage>
</organism>
<comment type="caution">
    <text evidence="2">The sequence shown here is derived from an EMBL/GenBank/DDBJ whole genome shotgun (WGS) entry which is preliminary data.</text>
</comment>
<evidence type="ECO:0008006" key="4">
    <source>
        <dbReference type="Google" id="ProtNLM"/>
    </source>
</evidence>